<proteinExistence type="predicted"/>
<dbReference type="SUPFAM" id="SSF81585">
    <property type="entry name" value="PsbU/PolX domain-like"/>
    <property type="match status" value="1"/>
</dbReference>
<dbReference type="InterPro" id="IPR051675">
    <property type="entry name" value="Endo/Exo/Phosphatase_dom_1"/>
</dbReference>
<dbReference type="GO" id="GO:0015627">
    <property type="term" value="C:type II protein secretion system complex"/>
    <property type="evidence" value="ECO:0007669"/>
    <property type="project" value="TreeGrafter"/>
</dbReference>
<reference evidence="2 3" key="2">
    <citation type="submission" date="2016-08" db="EMBL/GenBank/DDBJ databases">
        <title>Orenia metallireducens sp. nov. strain Z6, a Novel Metal-reducing Firmicute from the Deep Subsurface.</title>
        <authorList>
            <person name="Maxim B.I."/>
            <person name="Kenneth K."/>
            <person name="Flynn T.M."/>
            <person name="Oloughlin E.J."/>
            <person name="Locke R.A."/>
            <person name="Weber J.R."/>
            <person name="Egan S.M."/>
            <person name="Mackie R.I."/>
            <person name="Cann I.K."/>
        </authorList>
    </citation>
    <scope>NUCLEOTIDE SEQUENCE [LARGE SCALE GENOMIC DNA]</scope>
    <source>
        <strain evidence="2 3">Z6</strain>
    </source>
</reference>
<accession>A0A1C0A9H6</accession>
<dbReference type="GO" id="GO:0015628">
    <property type="term" value="P:protein secretion by the type II secretion system"/>
    <property type="evidence" value="ECO:0007669"/>
    <property type="project" value="TreeGrafter"/>
</dbReference>
<feature type="transmembrane region" description="Helical" evidence="1">
    <location>
        <begin position="7"/>
        <end position="28"/>
    </location>
</feature>
<dbReference type="EMBL" id="LWDV01000008">
    <property type="protein sequence ID" value="OCL26929.1"/>
    <property type="molecule type" value="Genomic_DNA"/>
</dbReference>
<keyword evidence="1" id="KW-0472">Membrane</keyword>
<evidence type="ECO:0008006" key="4">
    <source>
        <dbReference type="Google" id="ProtNLM"/>
    </source>
</evidence>
<keyword evidence="1" id="KW-0812">Transmembrane</keyword>
<dbReference type="InterPro" id="IPR010994">
    <property type="entry name" value="RuvA_2-like"/>
</dbReference>
<dbReference type="PANTHER" id="PTHR21180">
    <property type="entry name" value="ENDONUCLEASE/EXONUCLEASE/PHOSPHATASE FAMILY DOMAIN-CONTAINING PROTEIN 1"/>
    <property type="match status" value="1"/>
</dbReference>
<dbReference type="OrthoDB" id="2112020at2"/>
<dbReference type="SUPFAM" id="SSF47781">
    <property type="entry name" value="RuvA domain 2-like"/>
    <property type="match status" value="1"/>
</dbReference>
<dbReference type="RefSeq" id="WP_068716314.1">
    <property type="nucleotide sequence ID" value="NZ_LWDV01000008.1"/>
</dbReference>
<evidence type="ECO:0000313" key="3">
    <source>
        <dbReference type="Proteomes" id="UP000093514"/>
    </source>
</evidence>
<keyword evidence="3" id="KW-1185">Reference proteome</keyword>
<organism evidence="2 3">
    <name type="scientific">Orenia metallireducens</name>
    <dbReference type="NCBI Taxonomy" id="1413210"/>
    <lineage>
        <taxon>Bacteria</taxon>
        <taxon>Bacillati</taxon>
        <taxon>Bacillota</taxon>
        <taxon>Clostridia</taxon>
        <taxon>Halanaerobiales</taxon>
        <taxon>Halobacteroidaceae</taxon>
        <taxon>Orenia</taxon>
    </lineage>
</organism>
<name>A0A1C0A9H6_9FIRM</name>
<evidence type="ECO:0000313" key="2">
    <source>
        <dbReference type="EMBL" id="OCL26929.1"/>
    </source>
</evidence>
<dbReference type="PANTHER" id="PTHR21180:SF32">
    <property type="entry name" value="ENDONUCLEASE_EXONUCLEASE_PHOSPHATASE FAMILY DOMAIN-CONTAINING PROTEIN 1"/>
    <property type="match status" value="1"/>
</dbReference>
<evidence type="ECO:0000256" key="1">
    <source>
        <dbReference type="SAM" id="Phobius"/>
    </source>
</evidence>
<reference evidence="3" key="1">
    <citation type="submission" date="2016-07" db="EMBL/GenBank/DDBJ databases">
        <authorList>
            <person name="Florea S."/>
            <person name="Webb J.S."/>
            <person name="Jaromczyk J."/>
            <person name="Schardl C.L."/>
        </authorList>
    </citation>
    <scope>NUCLEOTIDE SEQUENCE [LARGE SCALE GENOMIC DNA]</scope>
    <source>
        <strain evidence="3">Z6</strain>
    </source>
</reference>
<gene>
    <name evidence="2" type="ORF">U472_05425</name>
</gene>
<dbReference type="AlphaFoldDB" id="A0A1C0A9H6"/>
<dbReference type="Gene3D" id="1.10.150.320">
    <property type="entry name" value="Photosystem II 12 kDa extrinsic protein"/>
    <property type="match status" value="2"/>
</dbReference>
<comment type="caution">
    <text evidence="2">The sequence shown here is derived from an EMBL/GenBank/DDBJ whole genome shotgun (WGS) entry which is preliminary data.</text>
</comment>
<sequence length="265" mass="29605">MKVHEDGYALILVFVMLTIFALLFPAILRLSITEFVIAKNLQEGVKDYYLIEGVVDLGTNEIHDELEDLIIDKGYISAEDLQSLNKEESLEIFDNNHNLIIKYKILEIVDESSKININTASREMLKSLNGVGDTIADDIIAKREFNTVEELSQVSGIGEIDSETYNQIKGDITVRSDGRININTASILVLESLSGIGDTLAENIKVARPFANKEDINGVDGIGEVIYSNLEDKIKVTSHSFKVILEISVEDKGIKRKITRFIELE</sequence>
<protein>
    <recommendedName>
        <fullName evidence="4">Competence protein ComEA</fullName>
    </recommendedName>
</protein>
<dbReference type="Pfam" id="PF12836">
    <property type="entry name" value="HHH_3"/>
    <property type="match status" value="2"/>
</dbReference>
<keyword evidence="1" id="KW-1133">Transmembrane helix</keyword>
<dbReference type="Proteomes" id="UP000093514">
    <property type="component" value="Unassembled WGS sequence"/>
</dbReference>